<dbReference type="PANTHER" id="PTHR33751:SF1">
    <property type="entry name" value="CBB3-TYPE CYTOCHROME C OXIDASE SUBUNIT FIXP"/>
    <property type="match status" value="1"/>
</dbReference>
<protein>
    <recommendedName>
        <fullName evidence="20">Cytochrome c oxidase subunit III</fullName>
    </recommendedName>
</protein>
<keyword evidence="13" id="KW-0375">Hydrogen ion transport</keyword>
<evidence type="ECO:0000256" key="17">
    <source>
        <dbReference type="ARBA" id="ARBA00023004"/>
    </source>
</evidence>
<evidence type="ECO:0000256" key="12">
    <source>
        <dbReference type="ARBA" id="ARBA00022737"/>
    </source>
</evidence>
<comment type="cofactor">
    <cofactor evidence="1">
        <name>heme c</name>
        <dbReference type="ChEBI" id="CHEBI:61717"/>
    </cofactor>
</comment>
<accession>A0A8J3CN46</accession>
<dbReference type="EMBL" id="BMZG01000004">
    <property type="protein sequence ID" value="GHA70626.1"/>
    <property type="molecule type" value="Genomic_DNA"/>
</dbReference>
<dbReference type="InterPro" id="IPR032858">
    <property type="entry name" value="CcoP_N"/>
</dbReference>
<evidence type="ECO:0000256" key="7">
    <source>
        <dbReference type="ARBA" id="ARBA00022519"/>
    </source>
</evidence>
<evidence type="ECO:0000256" key="22">
    <source>
        <dbReference type="SAM" id="Phobius"/>
    </source>
</evidence>
<evidence type="ECO:0000256" key="15">
    <source>
        <dbReference type="ARBA" id="ARBA00022989"/>
    </source>
</evidence>
<dbReference type="GO" id="GO:1902600">
    <property type="term" value="P:proton transmembrane transport"/>
    <property type="evidence" value="ECO:0007669"/>
    <property type="project" value="UniProtKB-KW"/>
</dbReference>
<dbReference type="Pfam" id="PF14715">
    <property type="entry name" value="FixP_N"/>
    <property type="match status" value="1"/>
</dbReference>
<reference evidence="24" key="1">
    <citation type="journal article" date="2014" name="Int. J. Syst. Evol. Microbiol.">
        <title>Complete genome sequence of Corynebacterium casei LMG S-19264T (=DSM 44701T), isolated from a smear-ripened cheese.</title>
        <authorList>
            <consortium name="US DOE Joint Genome Institute (JGI-PGF)"/>
            <person name="Walter F."/>
            <person name="Albersmeier A."/>
            <person name="Kalinowski J."/>
            <person name="Ruckert C."/>
        </authorList>
    </citation>
    <scope>NUCLEOTIDE SEQUENCE</scope>
    <source>
        <strain evidence="24">KCTC 32501</strain>
    </source>
</reference>
<dbReference type="InterPro" id="IPR050597">
    <property type="entry name" value="Cytochrome_c_Oxidase_Subunit"/>
</dbReference>
<dbReference type="PANTHER" id="PTHR33751">
    <property type="entry name" value="CBB3-TYPE CYTOCHROME C OXIDASE SUBUNIT FIXP"/>
    <property type="match status" value="1"/>
</dbReference>
<evidence type="ECO:0000256" key="16">
    <source>
        <dbReference type="ARBA" id="ARBA00023002"/>
    </source>
</evidence>
<evidence type="ECO:0000313" key="25">
    <source>
        <dbReference type="Proteomes" id="UP000614287"/>
    </source>
</evidence>
<dbReference type="GO" id="GO:0016491">
    <property type="term" value="F:oxidoreductase activity"/>
    <property type="evidence" value="ECO:0007669"/>
    <property type="project" value="UniProtKB-KW"/>
</dbReference>
<evidence type="ECO:0000256" key="10">
    <source>
        <dbReference type="ARBA" id="ARBA00022692"/>
    </source>
</evidence>
<evidence type="ECO:0000256" key="2">
    <source>
        <dbReference type="ARBA" id="ARBA00004533"/>
    </source>
</evidence>
<name>A0A8J3CN46_9BURK</name>
<dbReference type="AlphaFoldDB" id="A0A8J3CN46"/>
<reference evidence="24" key="2">
    <citation type="submission" date="2020-09" db="EMBL/GenBank/DDBJ databases">
        <authorList>
            <person name="Sun Q."/>
            <person name="Kim S."/>
        </authorList>
    </citation>
    <scope>NUCLEOTIDE SEQUENCE</scope>
    <source>
        <strain evidence="24">KCTC 32501</strain>
    </source>
</reference>
<evidence type="ECO:0000256" key="6">
    <source>
        <dbReference type="ARBA" id="ARBA00022475"/>
    </source>
</evidence>
<comment type="caution">
    <text evidence="24">The sequence shown here is derived from an EMBL/GenBank/DDBJ whole genome shotgun (WGS) entry which is preliminary data.</text>
</comment>
<evidence type="ECO:0000256" key="13">
    <source>
        <dbReference type="ARBA" id="ARBA00022781"/>
    </source>
</evidence>
<comment type="subcellular location">
    <subcellularLocation>
        <location evidence="2">Cell inner membrane</location>
    </subcellularLocation>
</comment>
<keyword evidence="6" id="KW-1003">Cell membrane</keyword>
<dbReference type="GO" id="GO:0020037">
    <property type="term" value="F:heme binding"/>
    <property type="evidence" value="ECO:0007669"/>
    <property type="project" value="InterPro"/>
</dbReference>
<evidence type="ECO:0000256" key="3">
    <source>
        <dbReference type="ARBA" id="ARBA00004673"/>
    </source>
</evidence>
<evidence type="ECO:0000256" key="18">
    <source>
        <dbReference type="ARBA" id="ARBA00023065"/>
    </source>
</evidence>
<comment type="pathway">
    <text evidence="3">Energy metabolism; oxidative phosphorylation.</text>
</comment>
<dbReference type="UniPathway" id="UPA00705"/>
<dbReference type="GO" id="GO:0006119">
    <property type="term" value="P:oxidative phosphorylation"/>
    <property type="evidence" value="ECO:0007669"/>
    <property type="project" value="UniProtKB-UniPathway"/>
</dbReference>
<keyword evidence="5" id="KW-0813">Transport</keyword>
<dbReference type="Proteomes" id="UP000614287">
    <property type="component" value="Unassembled WGS sequence"/>
</dbReference>
<dbReference type="PROSITE" id="PS51007">
    <property type="entry name" value="CYTC"/>
    <property type="match status" value="2"/>
</dbReference>
<gene>
    <name evidence="24" type="ORF">GCM10009007_09290</name>
</gene>
<evidence type="ECO:0000256" key="14">
    <source>
        <dbReference type="ARBA" id="ARBA00022982"/>
    </source>
</evidence>
<keyword evidence="10 22" id="KW-0812">Transmembrane</keyword>
<evidence type="ECO:0000256" key="9">
    <source>
        <dbReference type="ARBA" id="ARBA00022660"/>
    </source>
</evidence>
<evidence type="ECO:0000256" key="4">
    <source>
        <dbReference type="ARBA" id="ARBA00006113"/>
    </source>
</evidence>
<evidence type="ECO:0000313" key="24">
    <source>
        <dbReference type="EMBL" id="GHA70626.1"/>
    </source>
</evidence>
<keyword evidence="14" id="KW-0249">Electron transport</keyword>
<evidence type="ECO:0000256" key="11">
    <source>
        <dbReference type="ARBA" id="ARBA00022723"/>
    </source>
</evidence>
<dbReference type="Gene3D" id="1.10.760.10">
    <property type="entry name" value="Cytochrome c-like domain"/>
    <property type="match status" value="2"/>
</dbReference>
<comment type="similarity">
    <text evidence="4">Belongs to the CcoP / FixP family.</text>
</comment>
<keyword evidence="16" id="KW-0560">Oxidoreductase</keyword>
<sequence>MSELPYNTSDFQSEFWSYWIIAIALGGVIFCLVILVSQMMAKTNKPGQNELKPHVWDDNLQEYNHPMPRWWVFMFFICIAFALAFFAIYPGLGSYKGNLGGFLKDYPQGWTAVNQYKKEVETEDAKLAPLYDKYLNTPIVDLAKDPQAMIVGERLFLNNCAQCHGSAATGAVGFPNLTDGDWLYGGWPEAIEASILGGRNGVMPSQADALKTPAAVVDVANYVQSLSNSPHDVVAAARGKEKFTLCASCHMPDAKGAITDVSGAQYAVGAPNLTDKIWLYGGDIKTITETITKGRNNVMPSWECFLGPARVRVLAAYVWQKNRDGDKVLNPTSAPDYLSKVLEADKQAWTKNLADAKASGKPECSANSVPDRVAREAKLAAEKAAAEAAAKPAPVAELKK</sequence>
<dbReference type="InterPro" id="IPR038414">
    <property type="entry name" value="CcoP_N_sf"/>
</dbReference>
<proteinExistence type="inferred from homology"/>
<dbReference type="Pfam" id="PF13442">
    <property type="entry name" value="Cytochrome_CBB3"/>
    <property type="match status" value="2"/>
</dbReference>
<feature type="domain" description="Cytochrome c" evidence="23">
    <location>
        <begin position="234"/>
        <end position="322"/>
    </location>
</feature>
<evidence type="ECO:0000256" key="8">
    <source>
        <dbReference type="ARBA" id="ARBA00022617"/>
    </source>
</evidence>
<dbReference type="Gene3D" id="6.10.280.130">
    <property type="match status" value="1"/>
</dbReference>
<dbReference type="SUPFAM" id="SSF46626">
    <property type="entry name" value="Cytochrome c"/>
    <property type="match status" value="2"/>
</dbReference>
<organism evidence="24 25">
    <name type="scientific">Formosimonas limnophila</name>
    <dbReference type="NCBI Taxonomy" id="1384487"/>
    <lineage>
        <taxon>Bacteria</taxon>
        <taxon>Pseudomonadati</taxon>
        <taxon>Pseudomonadota</taxon>
        <taxon>Betaproteobacteria</taxon>
        <taxon>Burkholderiales</taxon>
        <taxon>Burkholderiaceae</taxon>
        <taxon>Formosimonas</taxon>
    </lineage>
</organism>
<dbReference type="InterPro" id="IPR036909">
    <property type="entry name" value="Cyt_c-like_dom_sf"/>
</dbReference>
<dbReference type="InterPro" id="IPR004678">
    <property type="entry name" value="Cyt_c_oxidase_cbb3_su3"/>
</dbReference>
<evidence type="ECO:0000256" key="19">
    <source>
        <dbReference type="ARBA" id="ARBA00023136"/>
    </source>
</evidence>
<keyword evidence="9" id="KW-0679">Respiratory chain</keyword>
<feature type="domain" description="Cytochrome c" evidence="23">
    <location>
        <begin position="147"/>
        <end position="227"/>
    </location>
</feature>
<feature type="transmembrane region" description="Helical" evidence="22">
    <location>
        <begin position="15"/>
        <end position="36"/>
    </location>
</feature>
<keyword evidence="7" id="KW-0997">Cell inner membrane</keyword>
<keyword evidence="12" id="KW-0677">Repeat</keyword>
<keyword evidence="18" id="KW-0406">Ion transport</keyword>
<evidence type="ECO:0000256" key="20">
    <source>
        <dbReference type="ARBA" id="ARBA00029635"/>
    </source>
</evidence>
<dbReference type="GO" id="GO:0009055">
    <property type="term" value="F:electron transfer activity"/>
    <property type="evidence" value="ECO:0007669"/>
    <property type="project" value="InterPro"/>
</dbReference>
<keyword evidence="8 21" id="KW-0349">Heme</keyword>
<dbReference type="GO" id="GO:0005886">
    <property type="term" value="C:plasma membrane"/>
    <property type="evidence" value="ECO:0007669"/>
    <property type="project" value="UniProtKB-SubCell"/>
</dbReference>
<keyword evidence="25" id="KW-1185">Reference proteome</keyword>
<dbReference type="RefSeq" id="WP_189492333.1">
    <property type="nucleotide sequence ID" value="NZ_BMZG01000004.1"/>
</dbReference>
<keyword evidence="15 22" id="KW-1133">Transmembrane helix</keyword>
<keyword evidence="11 21" id="KW-0479">Metal-binding</keyword>
<dbReference type="NCBIfam" id="TIGR00782">
    <property type="entry name" value="ccoP"/>
    <property type="match status" value="1"/>
</dbReference>
<keyword evidence="19 22" id="KW-0472">Membrane</keyword>
<evidence type="ECO:0000256" key="1">
    <source>
        <dbReference type="ARBA" id="ARBA00001926"/>
    </source>
</evidence>
<evidence type="ECO:0000256" key="5">
    <source>
        <dbReference type="ARBA" id="ARBA00022448"/>
    </source>
</evidence>
<dbReference type="GO" id="GO:0046872">
    <property type="term" value="F:metal ion binding"/>
    <property type="evidence" value="ECO:0007669"/>
    <property type="project" value="UniProtKB-KW"/>
</dbReference>
<evidence type="ECO:0000259" key="23">
    <source>
        <dbReference type="PROSITE" id="PS51007"/>
    </source>
</evidence>
<dbReference type="InterPro" id="IPR009056">
    <property type="entry name" value="Cyt_c-like_dom"/>
</dbReference>
<feature type="transmembrane region" description="Helical" evidence="22">
    <location>
        <begin position="70"/>
        <end position="89"/>
    </location>
</feature>
<keyword evidence="17 21" id="KW-0408">Iron</keyword>
<evidence type="ECO:0000256" key="21">
    <source>
        <dbReference type="PROSITE-ProRule" id="PRU00433"/>
    </source>
</evidence>